<protein>
    <submittedName>
        <fullName evidence="1">Uncharacterized protein</fullName>
    </submittedName>
</protein>
<evidence type="ECO:0000313" key="1">
    <source>
        <dbReference type="EMBL" id="GFD18116.1"/>
    </source>
</evidence>
<comment type="caution">
    <text evidence="1">The sequence shown here is derived from an EMBL/GenBank/DDBJ whole genome shotgun (WGS) entry which is preliminary data.</text>
</comment>
<feature type="non-terminal residue" evidence="1">
    <location>
        <position position="1"/>
    </location>
</feature>
<name>A0A699U9T2_TANCI</name>
<dbReference type="EMBL" id="BKCJ011305264">
    <property type="protein sequence ID" value="GFD18116.1"/>
    <property type="molecule type" value="Genomic_DNA"/>
</dbReference>
<proteinExistence type="predicted"/>
<dbReference type="AlphaFoldDB" id="A0A699U9T2"/>
<sequence length="88" mass="9765">VMDAPTLPVSALKNPGDPIDIRVDIDHPMPADVFLAATVVRTLPQMGMVEEENASLRGSIKTMEAIDTITHRQEKRARMELKRQLTSV</sequence>
<reference evidence="1" key="1">
    <citation type="journal article" date="2019" name="Sci. Rep.">
        <title>Draft genome of Tanacetum cinerariifolium, the natural source of mosquito coil.</title>
        <authorList>
            <person name="Yamashiro T."/>
            <person name="Shiraishi A."/>
            <person name="Satake H."/>
            <person name="Nakayama K."/>
        </authorList>
    </citation>
    <scope>NUCLEOTIDE SEQUENCE</scope>
</reference>
<gene>
    <name evidence="1" type="ORF">Tci_890085</name>
</gene>
<organism evidence="1">
    <name type="scientific">Tanacetum cinerariifolium</name>
    <name type="common">Dalmatian daisy</name>
    <name type="synonym">Chrysanthemum cinerariifolium</name>
    <dbReference type="NCBI Taxonomy" id="118510"/>
    <lineage>
        <taxon>Eukaryota</taxon>
        <taxon>Viridiplantae</taxon>
        <taxon>Streptophyta</taxon>
        <taxon>Embryophyta</taxon>
        <taxon>Tracheophyta</taxon>
        <taxon>Spermatophyta</taxon>
        <taxon>Magnoliopsida</taxon>
        <taxon>eudicotyledons</taxon>
        <taxon>Gunneridae</taxon>
        <taxon>Pentapetalae</taxon>
        <taxon>asterids</taxon>
        <taxon>campanulids</taxon>
        <taxon>Asterales</taxon>
        <taxon>Asteraceae</taxon>
        <taxon>Asteroideae</taxon>
        <taxon>Anthemideae</taxon>
        <taxon>Anthemidinae</taxon>
        <taxon>Tanacetum</taxon>
    </lineage>
</organism>
<accession>A0A699U9T2</accession>